<dbReference type="Proteomes" id="UP000823775">
    <property type="component" value="Unassembled WGS sequence"/>
</dbReference>
<sequence>MKRDLVKGEGGTSSATSDGEEKLSIGVHGREVKKRRRESVVVAHDISPEKTVRPREETRGRGRGICRCERGGGVGAAVLMEKEEEEDKIRGVRLLSPVFHRNRWCSGDEDDKGMKKEGKIG</sequence>
<feature type="region of interest" description="Disordered" evidence="1">
    <location>
        <begin position="1"/>
        <end position="65"/>
    </location>
</feature>
<protein>
    <submittedName>
        <fullName evidence="2">Uncharacterized protein</fullName>
    </submittedName>
</protein>
<name>A0ABS8SZX7_DATST</name>
<comment type="caution">
    <text evidence="2">The sequence shown here is derived from an EMBL/GenBank/DDBJ whole genome shotgun (WGS) entry which is preliminary data.</text>
</comment>
<evidence type="ECO:0000313" key="3">
    <source>
        <dbReference type="Proteomes" id="UP000823775"/>
    </source>
</evidence>
<evidence type="ECO:0000313" key="2">
    <source>
        <dbReference type="EMBL" id="MCD7464630.1"/>
    </source>
</evidence>
<reference evidence="2 3" key="1">
    <citation type="journal article" date="2021" name="BMC Genomics">
        <title>Datura genome reveals duplications of psychoactive alkaloid biosynthetic genes and high mutation rate following tissue culture.</title>
        <authorList>
            <person name="Rajewski A."/>
            <person name="Carter-House D."/>
            <person name="Stajich J."/>
            <person name="Litt A."/>
        </authorList>
    </citation>
    <scope>NUCLEOTIDE SEQUENCE [LARGE SCALE GENOMIC DNA]</scope>
    <source>
        <strain evidence="2">AR-01</strain>
    </source>
</reference>
<gene>
    <name evidence="2" type="ORF">HAX54_053149</name>
</gene>
<organism evidence="2 3">
    <name type="scientific">Datura stramonium</name>
    <name type="common">Jimsonweed</name>
    <name type="synonym">Common thornapple</name>
    <dbReference type="NCBI Taxonomy" id="4076"/>
    <lineage>
        <taxon>Eukaryota</taxon>
        <taxon>Viridiplantae</taxon>
        <taxon>Streptophyta</taxon>
        <taxon>Embryophyta</taxon>
        <taxon>Tracheophyta</taxon>
        <taxon>Spermatophyta</taxon>
        <taxon>Magnoliopsida</taxon>
        <taxon>eudicotyledons</taxon>
        <taxon>Gunneridae</taxon>
        <taxon>Pentapetalae</taxon>
        <taxon>asterids</taxon>
        <taxon>lamiids</taxon>
        <taxon>Solanales</taxon>
        <taxon>Solanaceae</taxon>
        <taxon>Solanoideae</taxon>
        <taxon>Datureae</taxon>
        <taxon>Datura</taxon>
    </lineage>
</organism>
<proteinExistence type="predicted"/>
<dbReference type="EMBL" id="JACEIK010000982">
    <property type="protein sequence ID" value="MCD7464630.1"/>
    <property type="molecule type" value="Genomic_DNA"/>
</dbReference>
<keyword evidence="3" id="KW-1185">Reference proteome</keyword>
<accession>A0ABS8SZX7</accession>
<evidence type="ECO:0000256" key="1">
    <source>
        <dbReference type="SAM" id="MobiDB-lite"/>
    </source>
</evidence>
<feature type="compositionally biased region" description="Basic and acidic residues" evidence="1">
    <location>
        <begin position="46"/>
        <end position="65"/>
    </location>
</feature>